<organism evidence="3 4">
    <name type="scientific">Solanum tuberosum</name>
    <name type="common">Potato</name>
    <dbReference type="NCBI Taxonomy" id="4113"/>
    <lineage>
        <taxon>Eukaryota</taxon>
        <taxon>Viridiplantae</taxon>
        <taxon>Streptophyta</taxon>
        <taxon>Embryophyta</taxon>
        <taxon>Tracheophyta</taxon>
        <taxon>Spermatophyta</taxon>
        <taxon>Magnoliopsida</taxon>
        <taxon>eudicotyledons</taxon>
        <taxon>Gunneridae</taxon>
        <taxon>Pentapetalae</taxon>
        <taxon>asterids</taxon>
        <taxon>lamiids</taxon>
        <taxon>Solanales</taxon>
        <taxon>Solanaceae</taxon>
        <taxon>Solanoideae</taxon>
        <taxon>Solaneae</taxon>
        <taxon>Solanum</taxon>
    </lineage>
</organism>
<dbReference type="PANTHER" id="PTHR11017">
    <property type="entry name" value="LEUCINE-RICH REPEAT-CONTAINING PROTEIN"/>
    <property type="match status" value="1"/>
</dbReference>
<evidence type="ECO:0000259" key="2">
    <source>
        <dbReference type="PROSITE" id="PS50104"/>
    </source>
</evidence>
<dbReference type="InterPro" id="IPR000157">
    <property type="entry name" value="TIR_dom"/>
</dbReference>
<evidence type="ECO:0000256" key="1">
    <source>
        <dbReference type="ARBA" id="ARBA00023027"/>
    </source>
</evidence>
<dbReference type="EnsemblPlants" id="PGSC0003DMT400031454">
    <property type="protein sequence ID" value="PGSC0003DMT400031454"/>
    <property type="gene ID" value="PGSC0003DMG401012062"/>
</dbReference>
<dbReference type="FunFam" id="3.40.50.10140:FF:000007">
    <property type="entry name" value="Disease resistance protein (TIR-NBS-LRR class)"/>
    <property type="match status" value="1"/>
</dbReference>
<dbReference type="HOGENOM" id="CLU_001561_3_0_1"/>
<dbReference type="SMART" id="SM00255">
    <property type="entry name" value="TIR"/>
    <property type="match status" value="1"/>
</dbReference>
<evidence type="ECO:0000313" key="4">
    <source>
        <dbReference type="Proteomes" id="UP000011115"/>
    </source>
</evidence>
<proteinExistence type="predicted"/>
<dbReference type="Proteomes" id="UP000011115">
    <property type="component" value="Unassembled WGS sequence"/>
</dbReference>
<dbReference type="PaxDb" id="4113-PGSC0003DMT400031454"/>
<dbReference type="OMA" id="AMGEHEI"/>
<dbReference type="Pfam" id="PF01582">
    <property type="entry name" value="TIR"/>
    <property type="match status" value="1"/>
</dbReference>
<keyword evidence="1" id="KW-0520">NAD</keyword>
<dbReference type="AlphaFoldDB" id="M1AVP4"/>
<protein>
    <submittedName>
        <fullName evidence="3">Bacterial spot disease resistance protein 4</fullName>
    </submittedName>
</protein>
<dbReference type="Gene3D" id="3.40.50.10140">
    <property type="entry name" value="Toll/interleukin-1 receptor homology (TIR) domain"/>
    <property type="match status" value="1"/>
</dbReference>
<keyword evidence="4" id="KW-1185">Reference proteome</keyword>
<sequence>MASSSSFVSSSQYCPRWKYDVFMSFRGEDTRKTFTGHLYEGLKNRGIFTFQDDKRLEHGDSIPEELLKAIKESQVALVVFSENYAASRWCLNELVKIMEYMKEENGQIVIPVFYNVDPSHVRHQRENFAKAFAKHELKYKDGVERMEKVQRWRTALTAATDLKGYDIRQGVESENIQQIVNQISLKLCKTSVSYLQDVVGIDAHLEEVKTQLKLEINEVRSVGIWGMGGIG</sequence>
<dbReference type="SUPFAM" id="SSF52200">
    <property type="entry name" value="Toll/Interleukin receptor TIR domain"/>
    <property type="match status" value="1"/>
</dbReference>
<reference evidence="3" key="2">
    <citation type="submission" date="2015-06" db="UniProtKB">
        <authorList>
            <consortium name="EnsemblPlants"/>
        </authorList>
    </citation>
    <scope>IDENTIFICATION</scope>
    <source>
        <strain evidence="3">DM1-3 516 R44</strain>
    </source>
</reference>
<feature type="domain" description="TIR" evidence="2">
    <location>
        <begin position="17"/>
        <end position="187"/>
    </location>
</feature>
<dbReference type="PANTHER" id="PTHR11017:SF569">
    <property type="entry name" value="DISEASE RESISTANCE PROTEIN"/>
    <property type="match status" value="1"/>
</dbReference>
<reference evidence="4" key="1">
    <citation type="journal article" date="2011" name="Nature">
        <title>Genome sequence and analysis of the tuber crop potato.</title>
        <authorList>
            <consortium name="The Potato Genome Sequencing Consortium"/>
        </authorList>
    </citation>
    <scope>NUCLEOTIDE SEQUENCE [LARGE SCALE GENOMIC DNA]</scope>
    <source>
        <strain evidence="4">cv. DM1-3 516 R44</strain>
    </source>
</reference>
<dbReference type="GO" id="GO:0005634">
    <property type="term" value="C:nucleus"/>
    <property type="evidence" value="ECO:0000318"/>
    <property type="project" value="GO_Central"/>
</dbReference>
<dbReference type="Gramene" id="PGSC0003DMT400031454">
    <property type="protein sequence ID" value="PGSC0003DMT400031454"/>
    <property type="gene ID" value="PGSC0003DMG401012062"/>
</dbReference>
<dbReference type="PROSITE" id="PS50104">
    <property type="entry name" value="TIR"/>
    <property type="match status" value="1"/>
</dbReference>
<dbReference type="InParanoid" id="M1AVP4"/>
<dbReference type="GO" id="GO:0006952">
    <property type="term" value="P:defense response"/>
    <property type="evidence" value="ECO:0007669"/>
    <property type="project" value="InterPro"/>
</dbReference>
<accession>M1AVP4</accession>
<dbReference type="FunCoup" id="M1AVP4">
    <property type="interactions" value="456"/>
</dbReference>
<name>M1AVP4_SOLTU</name>
<dbReference type="InterPro" id="IPR044974">
    <property type="entry name" value="Disease_R_plants"/>
</dbReference>
<dbReference type="GO" id="GO:0007165">
    <property type="term" value="P:signal transduction"/>
    <property type="evidence" value="ECO:0000318"/>
    <property type="project" value="GO_Central"/>
</dbReference>
<dbReference type="GO" id="GO:0005524">
    <property type="term" value="F:ATP binding"/>
    <property type="evidence" value="ECO:0007669"/>
    <property type="project" value="UniProtKB-KW"/>
</dbReference>
<evidence type="ECO:0000313" key="3">
    <source>
        <dbReference type="EnsemblPlants" id="PGSC0003DMT400031454"/>
    </source>
</evidence>
<dbReference type="InterPro" id="IPR035897">
    <property type="entry name" value="Toll_tir_struct_dom_sf"/>
</dbReference>